<evidence type="ECO:0000313" key="4">
    <source>
        <dbReference type="Proteomes" id="UP000601435"/>
    </source>
</evidence>
<feature type="region of interest" description="Disordered" evidence="1">
    <location>
        <begin position="1523"/>
        <end position="1548"/>
    </location>
</feature>
<reference evidence="3" key="1">
    <citation type="submission" date="2021-02" db="EMBL/GenBank/DDBJ databases">
        <authorList>
            <person name="Dougan E. K."/>
            <person name="Rhodes N."/>
            <person name="Thang M."/>
            <person name="Chan C."/>
        </authorList>
    </citation>
    <scope>NUCLEOTIDE SEQUENCE</scope>
</reference>
<organism evidence="3 4">
    <name type="scientific">Symbiodinium necroappetens</name>
    <dbReference type="NCBI Taxonomy" id="1628268"/>
    <lineage>
        <taxon>Eukaryota</taxon>
        <taxon>Sar</taxon>
        <taxon>Alveolata</taxon>
        <taxon>Dinophyceae</taxon>
        <taxon>Suessiales</taxon>
        <taxon>Symbiodiniaceae</taxon>
        <taxon>Symbiodinium</taxon>
    </lineage>
</organism>
<proteinExistence type="predicted"/>
<keyword evidence="2" id="KW-0812">Transmembrane</keyword>
<keyword evidence="4" id="KW-1185">Reference proteome</keyword>
<evidence type="ECO:0000313" key="3">
    <source>
        <dbReference type="EMBL" id="CAE7288476.1"/>
    </source>
</evidence>
<feature type="transmembrane region" description="Helical" evidence="2">
    <location>
        <begin position="1411"/>
        <end position="1432"/>
    </location>
</feature>
<feature type="region of interest" description="Disordered" evidence="1">
    <location>
        <begin position="339"/>
        <end position="381"/>
    </location>
</feature>
<name>A0A812NEM0_9DINO</name>
<protein>
    <submittedName>
        <fullName evidence="3">Uncharacterized protein</fullName>
    </submittedName>
</protein>
<dbReference type="EMBL" id="CAJNJA010012104">
    <property type="protein sequence ID" value="CAE7288476.1"/>
    <property type="molecule type" value="Genomic_DNA"/>
</dbReference>
<evidence type="ECO:0000256" key="1">
    <source>
        <dbReference type="SAM" id="MobiDB-lite"/>
    </source>
</evidence>
<feature type="compositionally biased region" description="Basic and acidic residues" evidence="1">
    <location>
        <begin position="341"/>
        <end position="357"/>
    </location>
</feature>
<feature type="non-terminal residue" evidence="3">
    <location>
        <position position="1"/>
    </location>
</feature>
<keyword evidence="2" id="KW-1133">Transmembrane helix</keyword>
<accession>A0A812NEM0</accession>
<dbReference type="OrthoDB" id="406641at2759"/>
<dbReference type="Proteomes" id="UP000601435">
    <property type="component" value="Unassembled WGS sequence"/>
</dbReference>
<sequence length="1548" mass="168870">CFLNLSQPQRLRDAIAVYPLTPSPDRDCIVVFLDPRQDGRLLLTEGGVAVFGYVPNVEDLTIVLQFPVTEVELCSAVQNARQYAAKFAFPHLKLVQPQPSDETIVLIALPGSQSLASVACIDSTRLDGRLYATELPPYVDRRTVLEHVDLPPDAHVLVYIGHDFQPLPDGVHAHLFPAITITIIDADSLPPPFHEATQLLLQGLTWSAVSVFATWATDGVYCLVTPYSSDLFRVDQSRPWQYRQRLAEVVGSQAQDLRIFSAAPAVTDASIGGYPCRTVLIGEVADGIPLGWCVVIYGESSEPGYVSVGPGTVVQLGLAPRADDRPFLFVYVSSAGPPETFHTEASDADNHRTRPEDSSDGSAQNNPPEETNSNDPAAPEVQIPEPVATTATDRDTFEAVFLVLVPGCMRETIVLTLTAPASMPHVLVSVNERRTHAASRRFPHLIETFPQPDTSFGTFVAVPDWDCLVATVLIDARGAGGTFFATTLPARADRSLVLTLCGYDATADFCVYIRDTPWQLVDNYPVRVSNGDLMLITRPDHAVIVSAFLSDMLLSPVGWIAAELLPVPRPNAAWFVTTPQQHSFQLPSTPQRQYEREVALHMQCHVDEVHLFPAAPDIVDHSSFGVGYECNFAVARLGLGRRTDASAVTCILDLRPILCGFEQLVFPDHELDVARVIDRYLPSAPFGFGVGLFGGQETSLSLRSIDNGTVLTVEFITDEQHHSLAHSLAGYAPPSGRWPTQIGPLCILLAVADMSVTISVPLFEMMKLVLAGRKGIPLSHLHVPGNGPKAAFAAADCLAYLLAATLLDTLEEHFHGQDASFPTCPLSVPRDYTEKDMPDQVTRTQPYRIDLVQAIPPTVYQSSVETLRDLVPASSGPSDGPDWLDTDLSHLLASASVPSKWKQKFAHFVSWYAAGSPQPDHIEVFTDGSADSSQEVHSTGAPCAWAFSVWAVAPFGRFLVGWAAHTAVPPDTPFSLGEEDDTALTSELLALGWATIWTLEYGGTFQAPIFFCYDSTGAGYGVFGTQQTPNSVMLAMSKTSSLTSCPNMQEECKQTYMIGASHYGPSVFYNTHLRLRRTACKRQNPIQFPRPPSESSTLRGQPEVGLMIQGKRDLIKQQLIKQGIWLAGFQETRLPESGQLPDGDFFMLNSAATDSGSYGCALWINLSRLTVLVAHGPSAIRHEDSACTTFSSEATSTAQQWLTDIDISIARAISGMDQLTESIRRAVRIDRTAYLQGLVDNLSLKEVLQPQRLFAAVRKAFPQARSARRAALRPLPAIKGEDGSLVTDPAARNERWRAFFAEQEVERALQSLAYGKASGPDGVTAEELRIAPQASAITAFPLFLKATLAARALECSGYRSRFKLGLQAGTSSGVGVDMVALAVKAFRGIPARAVAELLQHLTQMRELPYSLGFWSSGLVSFFTFCMSTGILIQRTHGSNKFFLTFVQLRFTAHPPHSFSSRLPLFEPFLMHFNLSPDGGGNRSAVPFLVSPKTFNTGVACTGNAMCRILLQTKSQRPRMSCPLRADGVHKPLPSTNMSPYMRPDDTVH</sequence>
<gene>
    <name evidence="3" type="ORF">SNEC2469_LOCUS7058</name>
</gene>
<comment type="caution">
    <text evidence="3">The sequence shown here is derived from an EMBL/GenBank/DDBJ whole genome shotgun (WGS) entry which is preliminary data.</text>
</comment>
<feature type="compositionally biased region" description="Polar residues" evidence="1">
    <location>
        <begin position="360"/>
        <end position="375"/>
    </location>
</feature>
<evidence type="ECO:0000256" key="2">
    <source>
        <dbReference type="SAM" id="Phobius"/>
    </source>
</evidence>
<keyword evidence="2" id="KW-0472">Membrane</keyword>